<accession>A0AC61MSM0</accession>
<evidence type="ECO:0000313" key="2">
    <source>
        <dbReference type="Proteomes" id="UP000595814"/>
    </source>
</evidence>
<dbReference type="EMBL" id="CP066744">
    <property type="protein sequence ID" value="QQK07459.1"/>
    <property type="molecule type" value="Genomic_DNA"/>
</dbReference>
<name>A0AC61MSM0_9FIRM</name>
<evidence type="ECO:0000313" key="1">
    <source>
        <dbReference type="EMBL" id="QQK07459.1"/>
    </source>
</evidence>
<reference evidence="1 2" key="1">
    <citation type="journal article" date="2022" name="Int. J. Syst. Evol. Microbiol.">
        <title>Miniphocaeibacter halophilus sp. nov., an ammonium-tolerant acetate-producing bacterium isolated from a biogas system.</title>
        <authorList>
            <person name="Schnurer A."/>
            <person name="Singh A."/>
            <person name="Bi S."/>
            <person name="Qiao W."/>
            <person name="Westerholm M."/>
        </authorList>
    </citation>
    <scope>NUCLEOTIDE SEQUENCE [LARGE SCALE GENOMIC DNA]</scope>
    <source>
        <strain evidence="1 2">AMB_01</strain>
    </source>
</reference>
<protein>
    <submittedName>
        <fullName evidence="1">Uncharacterized protein</fullName>
    </submittedName>
</protein>
<keyword evidence="2" id="KW-1185">Reference proteome</keyword>
<sequence length="63" mass="7338">MKYKTIFKIIAVILFFIITFKVEEIIDNYVKNGIVNMILSVGFFTVGFIVINKIFADNEKDEE</sequence>
<proteinExistence type="predicted"/>
<organism evidence="1 2">
    <name type="scientific">Miniphocaeibacter halophilus</name>
    <dbReference type="NCBI Taxonomy" id="2931922"/>
    <lineage>
        <taxon>Bacteria</taxon>
        <taxon>Bacillati</taxon>
        <taxon>Bacillota</taxon>
        <taxon>Tissierellia</taxon>
        <taxon>Tissierellales</taxon>
        <taxon>Peptoniphilaceae</taxon>
        <taxon>Miniphocaeibacter</taxon>
    </lineage>
</organism>
<dbReference type="Proteomes" id="UP000595814">
    <property type="component" value="Chromosome"/>
</dbReference>
<gene>
    <name evidence="1" type="ORF">JFY71_09090</name>
</gene>